<comment type="caution">
    <text evidence="1">The sequence shown here is derived from an EMBL/GenBank/DDBJ whole genome shotgun (WGS) entry which is preliminary data.</text>
</comment>
<keyword evidence="1" id="KW-0282">Flagellum</keyword>
<name>A0A4S3MVM3_9RHOB</name>
<dbReference type="OrthoDB" id="7870971at2"/>
<keyword evidence="1" id="KW-0969">Cilium</keyword>
<dbReference type="Proteomes" id="UP000309450">
    <property type="component" value="Unassembled WGS sequence"/>
</dbReference>
<keyword evidence="2" id="KW-1185">Reference proteome</keyword>
<accession>A0A4S3MVM3</accession>
<keyword evidence="1" id="KW-0966">Cell projection</keyword>
<gene>
    <name evidence="1" type="ORF">E7811_08060</name>
</gene>
<evidence type="ECO:0000313" key="2">
    <source>
        <dbReference type="Proteomes" id="UP000309450"/>
    </source>
</evidence>
<dbReference type="EMBL" id="SSND01000001">
    <property type="protein sequence ID" value="THD85631.1"/>
    <property type="molecule type" value="Genomic_DNA"/>
</dbReference>
<sequence>MSPLRLEVFEGQADAPDQAVMADSGYLEDLKLAAYEQGYAAGWEDASSSDESDLRTRQLAAARNLQALAFTHHEARGLLLRALAPVIRSLTDTILPEIARAALGAVVLEEVTKAAGQALEAPLALHVHPGSRALVEPMLQATTGLSVLLLDEPSLPPEQVLLRAAPEERLIDLADSVARIRAAMDDFFQTPPTGDPG</sequence>
<proteinExistence type="predicted"/>
<organism evidence="1 2">
    <name type="scientific">Aliigemmobacter aestuarii</name>
    <dbReference type="NCBI Taxonomy" id="1445661"/>
    <lineage>
        <taxon>Bacteria</taxon>
        <taxon>Pseudomonadati</taxon>
        <taxon>Pseudomonadota</taxon>
        <taxon>Alphaproteobacteria</taxon>
        <taxon>Rhodobacterales</taxon>
        <taxon>Paracoccaceae</taxon>
        <taxon>Aliigemmobacter</taxon>
    </lineage>
</organism>
<dbReference type="AlphaFoldDB" id="A0A4S3MVM3"/>
<dbReference type="RefSeq" id="WP_136394002.1">
    <property type="nucleotide sequence ID" value="NZ_SSND01000001.1"/>
</dbReference>
<protein>
    <submittedName>
        <fullName evidence="1">Flagellar biosynthesis protein</fullName>
    </submittedName>
</protein>
<reference evidence="1 2" key="1">
    <citation type="submission" date="2019-04" db="EMBL/GenBank/DDBJ databases">
        <title>Draft genome sequence of Gemmobacter aestuarii sp. nov.</title>
        <authorList>
            <person name="Hameed A."/>
            <person name="Lin S.-Y."/>
            <person name="Shahina M."/>
            <person name="Lai W.-A."/>
            <person name="Young C.-C."/>
        </authorList>
    </citation>
    <scope>NUCLEOTIDE SEQUENCE [LARGE SCALE GENOMIC DNA]</scope>
    <source>
        <strain evidence="1 2">CC-PW-75</strain>
    </source>
</reference>
<evidence type="ECO:0000313" key="1">
    <source>
        <dbReference type="EMBL" id="THD85631.1"/>
    </source>
</evidence>